<dbReference type="Proteomes" id="UP000694844">
    <property type="component" value="Chromosome 6"/>
</dbReference>
<proteinExistence type="predicted"/>
<evidence type="ECO:0000313" key="1">
    <source>
        <dbReference type="Proteomes" id="UP000694844"/>
    </source>
</evidence>
<dbReference type="AlphaFoldDB" id="A0A8B8AB48"/>
<name>A0A8B8AB48_CRAVI</name>
<reference evidence="2" key="1">
    <citation type="submission" date="2025-08" db="UniProtKB">
        <authorList>
            <consortium name="RefSeq"/>
        </authorList>
    </citation>
    <scope>IDENTIFICATION</scope>
    <source>
        <tissue evidence="2">Whole sample</tissue>
    </source>
</reference>
<dbReference type="RefSeq" id="XP_022287129.1">
    <property type="nucleotide sequence ID" value="XM_022431421.1"/>
</dbReference>
<dbReference type="GeneID" id="111099912"/>
<accession>A0A8B8AB48</accession>
<gene>
    <name evidence="2" type="primary">LOC111099912</name>
</gene>
<evidence type="ECO:0000313" key="2">
    <source>
        <dbReference type="RefSeq" id="XP_022287129.1"/>
    </source>
</evidence>
<dbReference type="KEGG" id="cvn:111099912"/>
<sequence length="194" mass="22312">MDKVFKRTPRQIGSYPIIHQGRRFLRVKRQVAVSNINVVRVCPKTEEEIEKARKRMKCGNDLYGRNRYMCLPDKKLKSLKEFCFNDVMGLQEKGHCLVIADGTNVVSAGCKDFSSGCPETFYHYDEVHKYNACQRINIQNGCYLERPICRQKDIKSATDMVDIVTVSRCPESLDEVRVAILRKGCGNDQNGRNR</sequence>
<keyword evidence="1" id="KW-1185">Reference proteome</keyword>
<organism evidence="1 2">
    <name type="scientific">Crassostrea virginica</name>
    <name type="common">Eastern oyster</name>
    <dbReference type="NCBI Taxonomy" id="6565"/>
    <lineage>
        <taxon>Eukaryota</taxon>
        <taxon>Metazoa</taxon>
        <taxon>Spiralia</taxon>
        <taxon>Lophotrochozoa</taxon>
        <taxon>Mollusca</taxon>
        <taxon>Bivalvia</taxon>
        <taxon>Autobranchia</taxon>
        <taxon>Pteriomorphia</taxon>
        <taxon>Ostreida</taxon>
        <taxon>Ostreoidea</taxon>
        <taxon>Ostreidae</taxon>
        <taxon>Crassostrea</taxon>
    </lineage>
</organism>
<protein>
    <submittedName>
        <fullName evidence="2">Uncharacterized protein LOC111099912</fullName>
    </submittedName>
</protein>